<evidence type="ECO:0000313" key="2">
    <source>
        <dbReference type="EMBL" id="KAF6839697.1"/>
    </source>
</evidence>
<keyword evidence="3" id="KW-1185">Reference proteome</keyword>
<proteinExistence type="predicted"/>
<organism evidence="2 3">
    <name type="scientific">Colletotrichum plurivorum</name>
    <dbReference type="NCBI Taxonomy" id="2175906"/>
    <lineage>
        <taxon>Eukaryota</taxon>
        <taxon>Fungi</taxon>
        <taxon>Dikarya</taxon>
        <taxon>Ascomycota</taxon>
        <taxon>Pezizomycotina</taxon>
        <taxon>Sordariomycetes</taxon>
        <taxon>Hypocreomycetidae</taxon>
        <taxon>Glomerellales</taxon>
        <taxon>Glomerellaceae</taxon>
        <taxon>Colletotrichum</taxon>
        <taxon>Colletotrichum orchidearum species complex</taxon>
    </lineage>
</organism>
<dbReference type="Proteomes" id="UP000654918">
    <property type="component" value="Unassembled WGS sequence"/>
</dbReference>
<feature type="region of interest" description="Disordered" evidence="1">
    <location>
        <begin position="1"/>
        <end position="51"/>
    </location>
</feature>
<sequence>MEGGPRRDGCGDNSATSEPGAKVRYPQPEVPEEYRKGCDTMDEDENQDRQGDWLMEKEAAWTRALDDVEESGTARMGKDGH</sequence>
<reference evidence="2" key="1">
    <citation type="journal article" date="2020" name="Phytopathology">
        <title>Genome Sequence Resources of Colletotrichum truncatum, C. plurivorum, C. musicola, and C. sojae: Four Species Pathogenic to Soybean (Glycine max).</title>
        <authorList>
            <person name="Rogerio F."/>
            <person name="Boufleur T.R."/>
            <person name="Ciampi-Guillardi M."/>
            <person name="Sukno S.A."/>
            <person name="Thon M.R."/>
            <person name="Massola Junior N.S."/>
            <person name="Baroncelli R."/>
        </authorList>
    </citation>
    <scope>NUCLEOTIDE SEQUENCE</scope>
    <source>
        <strain evidence="2">LFN00145</strain>
    </source>
</reference>
<protein>
    <submittedName>
        <fullName evidence="2">Uncharacterized protein</fullName>
    </submittedName>
</protein>
<dbReference type="AlphaFoldDB" id="A0A8H6KXW1"/>
<dbReference type="EMBL" id="WIGO01000011">
    <property type="protein sequence ID" value="KAF6839697.1"/>
    <property type="molecule type" value="Genomic_DNA"/>
</dbReference>
<name>A0A8H6KXW1_9PEZI</name>
<gene>
    <name evidence="2" type="ORF">CPLU01_01569</name>
</gene>
<comment type="caution">
    <text evidence="2">The sequence shown here is derived from an EMBL/GenBank/DDBJ whole genome shotgun (WGS) entry which is preliminary data.</text>
</comment>
<feature type="compositionally biased region" description="Basic and acidic residues" evidence="1">
    <location>
        <begin position="1"/>
        <end position="10"/>
    </location>
</feature>
<evidence type="ECO:0000256" key="1">
    <source>
        <dbReference type="SAM" id="MobiDB-lite"/>
    </source>
</evidence>
<evidence type="ECO:0000313" key="3">
    <source>
        <dbReference type="Proteomes" id="UP000654918"/>
    </source>
</evidence>
<accession>A0A8H6KXW1</accession>